<dbReference type="Pfam" id="PF02470">
    <property type="entry name" value="MlaD"/>
    <property type="match status" value="1"/>
</dbReference>
<dbReference type="KEGG" id="parq:DSM112329_01505"/>
<reference evidence="4" key="1">
    <citation type="submission" date="2022-12" db="EMBL/GenBank/DDBJ databases">
        <title>Paraconexibacter alkalitolerans sp. nov. and Baekduia alba sp. nov., isolated from soil and emended description of the genera Paraconexibacter (Chun et al., 2020) and Baekduia (An et al., 2020).</title>
        <authorList>
            <person name="Vieira S."/>
            <person name="Huber K.J."/>
            <person name="Geppert A."/>
            <person name="Wolf J."/>
            <person name="Neumann-Schaal M."/>
            <person name="Muesken M."/>
            <person name="Overmann J."/>
        </authorList>
    </citation>
    <scope>NUCLEOTIDE SEQUENCE</scope>
    <source>
        <strain evidence="4">AEG42_29</strain>
    </source>
</reference>
<accession>A0AAU7ASP4</accession>
<dbReference type="RefSeq" id="WP_354701198.1">
    <property type="nucleotide sequence ID" value="NZ_CP114014.1"/>
</dbReference>
<gene>
    <name evidence="4" type="ORF">DSM112329_01505</name>
</gene>
<proteinExistence type="predicted"/>
<feature type="region of interest" description="Disordered" evidence="1">
    <location>
        <begin position="406"/>
        <end position="514"/>
    </location>
</feature>
<dbReference type="InterPro" id="IPR003399">
    <property type="entry name" value="Mce/MlaD"/>
</dbReference>
<feature type="signal peptide" evidence="2">
    <location>
        <begin position="1"/>
        <end position="24"/>
    </location>
</feature>
<feature type="domain" description="Mce/MlaD" evidence="3">
    <location>
        <begin position="29"/>
        <end position="107"/>
    </location>
</feature>
<dbReference type="PANTHER" id="PTHR33371:SF4">
    <property type="entry name" value="INTERMEMBRANE PHOSPHOLIPID TRANSPORT SYSTEM BINDING PROTEIN MLAD"/>
    <property type="match status" value="1"/>
</dbReference>
<dbReference type="AlphaFoldDB" id="A0AAU7ASP4"/>
<evidence type="ECO:0000259" key="3">
    <source>
        <dbReference type="Pfam" id="PF02470"/>
    </source>
</evidence>
<name>A0AAU7ASP4_9ACTN</name>
<evidence type="ECO:0000256" key="2">
    <source>
        <dbReference type="SAM" id="SignalP"/>
    </source>
</evidence>
<evidence type="ECO:0000256" key="1">
    <source>
        <dbReference type="SAM" id="MobiDB-lite"/>
    </source>
</evidence>
<feature type="region of interest" description="Disordered" evidence="1">
    <location>
        <begin position="110"/>
        <end position="129"/>
    </location>
</feature>
<evidence type="ECO:0000313" key="4">
    <source>
        <dbReference type="EMBL" id="XAY04670.1"/>
    </source>
</evidence>
<keyword evidence="2" id="KW-0732">Signal</keyword>
<organism evidence="4">
    <name type="scientific">Paraconexibacter sp. AEG42_29</name>
    <dbReference type="NCBI Taxonomy" id="2997339"/>
    <lineage>
        <taxon>Bacteria</taxon>
        <taxon>Bacillati</taxon>
        <taxon>Actinomycetota</taxon>
        <taxon>Thermoleophilia</taxon>
        <taxon>Solirubrobacterales</taxon>
        <taxon>Paraconexibacteraceae</taxon>
        <taxon>Paraconexibacter</taxon>
    </lineage>
</organism>
<dbReference type="EMBL" id="CP114014">
    <property type="protein sequence ID" value="XAY04670.1"/>
    <property type="molecule type" value="Genomic_DNA"/>
</dbReference>
<feature type="compositionally biased region" description="Low complexity" evidence="1">
    <location>
        <begin position="497"/>
        <end position="508"/>
    </location>
</feature>
<protein>
    <recommendedName>
        <fullName evidence="3">Mce/MlaD domain-containing protein</fullName>
    </recommendedName>
</protein>
<feature type="chain" id="PRO_5043974944" description="Mce/MlaD domain-containing protein" evidence="2">
    <location>
        <begin position="25"/>
        <end position="528"/>
    </location>
</feature>
<sequence>MRRILAIACVAAAAVALLTLGTGAGDSSDGYKVRAIFHNAFSVIPGEDVKIAGVKVGKISKLDITQDQKAVVVLDITEPGFQDFRRDAECTIRPQSLIGEKFVECTPTQPRVTGAAESPKLTPIPSGEGEGEYLLPASQNSRPVDIDLVGNITRLPYRQRLAIIINEFGTGLAGRGNDLQQVIRSADPGLRQTDRVLKILASQDQVLADLARDSDIALAPIARERDKVADFVTQAADVAEATAERRPDLEKNIQRLPSLLRELRPTMVRLGGLADQAQPVLSDLRTEAPSINRLITQLGPFSRSATTSLVSLGDASVPGREALVRSRGIVNDLRTFAATSKPLSKDLKELTESIRDTGGIERFLDYVFYQVAAINGFDANGHYLRAQLLVNICSLYAVKPDASCASKFAPPESSQRSARAALDSSRTEGRTPALARSEAVLRGMSPEEALGKTPVADTANAGSGGETAADAPALALPSQVLPGGGDEPAAPAPNPSPAANGSASDAPARTPSQNATAALLDYLLGGGP</sequence>
<dbReference type="PANTHER" id="PTHR33371">
    <property type="entry name" value="INTERMEMBRANE PHOSPHOLIPID TRANSPORT SYSTEM BINDING PROTEIN MLAD-RELATED"/>
    <property type="match status" value="1"/>
</dbReference>
<dbReference type="InterPro" id="IPR052336">
    <property type="entry name" value="MlaD_Phospholipid_Transporter"/>
</dbReference>